<evidence type="ECO:0000256" key="1">
    <source>
        <dbReference type="ARBA" id="ARBA00004107"/>
    </source>
</evidence>
<evidence type="ECO:0000256" key="7">
    <source>
        <dbReference type="ARBA" id="ARBA00022970"/>
    </source>
</evidence>
<dbReference type="GO" id="GO:0046872">
    <property type="term" value="F:metal ion binding"/>
    <property type="evidence" value="ECO:0007669"/>
    <property type="project" value="UniProtKB-KW"/>
</dbReference>
<evidence type="ECO:0000256" key="8">
    <source>
        <dbReference type="ARBA" id="ARBA00022989"/>
    </source>
</evidence>
<keyword evidence="11" id="KW-1015">Disulfide bond</keyword>
<proteinExistence type="inferred from homology"/>
<feature type="domain" description="Amino acid transporter transmembrane" evidence="16">
    <location>
        <begin position="217"/>
        <end position="457"/>
    </location>
</feature>
<feature type="domain" description="Amino acid transporter transmembrane" evidence="16">
    <location>
        <begin position="22"/>
        <end position="144"/>
    </location>
</feature>
<sequence length="476" mass="52705">MPDHVVPKDFMIHILLPVRGKQSSVITIFALWNTMMGTSLLSMPWAILQAGFACGIALLVFMALIMFYTSYLVLKSTKLAPGKQFNDFSDVCAHFLGKHSRKLAVGSSLATLFGGCIVYWILLSNFLYHIVVFIKNEVDPIPSTNHTNSSFLNMYSSSAYLDSSSNSSDLYPDAVCSLNDNSTEAAHGAFEKFWTLDLSVPLILAVPLFALVNFKSATIFTKVNSFGVLSVVFLYIFTIVKAVGWGVHLDLGTATQSPTDDPSYAAVFEWTFPALTGVSALAYFVQNCVITITRNQKHPEHNIRDLAIAYCLVAVSYIFFGVLVYMMFPLAKSCIKDNFLNNIAPDDVLAFVAHIMLLMQMTCVFPLLTYILRAQVLTDLFGSEWPSWKHVVILNLVVFAVCIVFAIFLPHIGRIIGFVGAFCGLAYAIALPCIVHMRVQYLNEKLTWTSLILHSLLILLGSANFISQFVIIGKTS</sequence>
<evidence type="ECO:0000256" key="14">
    <source>
        <dbReference type="ARBA" id="ARBA00038442"/>
    </source>
</evidence>
<feature type="transmembrane region" description="Helical" evidence="15">
    <location>
        <begin position="451"/>
        <end position="472"/>
    </location>
</feature>
<evidence type="ECO:0000313" key="17">
    <source>
        <dbReference type="EMBL" id="KAK7100193.1"/>
    </source>
</evidence>
<evidence type="ECO:0000256" key="15">
    <source>
        <dbReference type="SAM" id="Phobius"/>
    </source>
</evidence>
<evidence type="ECO:0000256" key="11">
    <source>
        <dbReference type="ARBA" id="ARBA00023157"/>
    </source>
</evidence>
<evidence type="ECO:0000256" key="2">
    <source>
        <dbReference type="ARBA" id="ARBA00004155"/>
    </source>
</evidence>
<evidence type="ECO:0000259" key="16">
    <source>
        <dbReference type="Pfam" id="PF01490"/>
    </source>
</evidence>
<dbReference type="GO" id="GO:0015179">
    <property type="term" value="F:L-amino acid transmembrane transporter activity"/>
    <property type="evidence" value="ECO:0007669"/>
    <property type="project" value="TreeGrafter"/>
</dbReference>
<dbReference type="EMBL" id="JBAMIC010000011">
    <property type="protein sequence ID" value="KAK7100193.1"/>
    <property type="molecule type" value="Genomic_DNA"/>
</dbReference>
<keyword evidence="3" id="KW-0813">Transport</keyword>
<evidence type="ECO:0000256" key="6">
    <source>
        <dbReference type="ARBA" id="ARBA00022753"/>
    </source>
</evidence>
<feature type="transmembrane region" description="Helical" evidence="15">
    <location>
        <begin position="267"/>
        <end position="285"/>
    </location>
</feature>
<feature type="transmembrane region" description="Helical" evidence="15">
    <location>
        <begin position="348"/>
        <end position="371"/>
    </location>
</feature>
<evidence type="ECO:0000256" key="10">
    <source>
        <dbReference type="ARBA" id="ARBA00023136"/>
    </source>
</evidence>
<dbReference type="PANTHER" id="PTHR22950:SF244">
    <property type="entry name" value="NEUTRAL AMINO ACID TRANSPORTER 9"/>
    <property type="match status" value="1"/>
</dbReference>
<keyword evidence="13" id="KW-0458">Lysosome</keyword>
<keyword evidence="6" id="KW-0967">Endosome</keyword>
<evidence type="ECO:0000256" key="4">
    <source>
        <dbReference type="ARBA" id="ARBA00022692"/>
    </source>
</evidence>
<keyword evidence="9" id="KW-0915">Sodium</keyword>
<organism evidence="17 18">
    <name type="scientific">Littorina saxatilis</name>
    <dbReference type="NCBI Taxonomy" id="31220"/>
    <lineage>
        <taxon>Eukaryota</taxon>
        <taxon>Metazoa</taxon>
        <taxon>Spiralia</taxon>
        <taxon>Lophotrochozoa</taxon>
        <taxon>Mollusca</taxon>
        <taxon>Gastropoda</taxon>
        <taxon>Caenogastropoda</taxon>
        <taxon>Littorinimorpha</taxon>
        <taxon>Littorinoidea</taxon>
        <taxon>Littorinidae</taxon>
        <taxon>Littorina</taxon>
    </lineage>
</organism>
<dbReference type="AlphaFoldDB" id="A0AAN9B6Q3"/>
<protein>
    <recommendedName>
        <fullName evidence="16">Amino acid transporter transmembrane domain-containing protein</fullName>
    </recommendedName>
</protein>
<keyword evidence="10 15" id="KW-0472">Membrane</keyword>
<feature type="transmembrane region" description="Helical" evidence="15">
    <location>
        <begin position="103"/>
        <end position="122"/>
    </location>
</feature>
<keyword evidence="7" id="KW-0029">Amino-acid transport</keyword>
<evidence type="ECO:0000256" key="3">
    <source>
        <dbReference type="ARBA" id="ARBA00022448"/>
    </source>
</evidence>
<evidence type="ECO:0000256" key="9">
    <source>
        <dbReference type="ARBA" id="ARBA00023053"/>
    </source>
</evidence>
<feature type="transmembrane region" description="Helical" evidence="15">
    <location>
        <begin position="226"/>
        <end position="247"/>
    </location>
</feature>
<evidence type="ECO:0000313" key="18">
    <source>
        <dbReference type="Proteomes" id="UP001374579"/>
    </source>
</evidence>
<keyword evidence="8 15" id="KW-1133">Transmembrane helix</keyword>
<dbReference type="PANTHER" id="PTHR22950">
    <property type="entry name" value="AMINO ACID TRANSPORTER"/>
    <property type="match status" value="1"/>
</dbReference>
<dbReference type="Proteomes" id="UP001374579">
    <property type="component" value="Unassembled WGS sequence"/>
</dbReference>
<gene>
    <name evidence="17" type="ORF">V1264_023183</name>
</gene>
<keyword evidence="12" id="KW-0325">Glycoprotein</keyword>
<dbReference type="InterPro" id="IPR013057">
    <property type="entry name" value="AA_transpt_TM"/>
</dbReference>
<feature type="transmembrane region" description="Helical" evidence="15">
    <location>
        <begin position="415"/>
        <end position="439"/>
    </location>
</feature>
<feature type="transmembrane region" description="Helical" evidence="15">
    <location>
        <begin position="391"/>
        <end position="409"/>
    </location>
</feature>
<dbReference type="GO" id="GO:0005765">
    <property type="term" value="C:lysosomal membrane"/>
    <property type="evidence" value="ECO:0007669"/>
    <property type="project" value="UniProtKB-SubCell"/>
</dbReference>
<accession>A0AAN9B6Q3</accession>
<evidence type="ECO:0000256" key="13">
    <source>
        <dbReference type="ARBA" id="ARBA00023228"/>
    </source>
</evidence>
<feature type="transmembrane region" description="Helical" evidence="15">
    <location>
        <begin position="306"/>
        <end position="328"/>
    </location>
</feature>
<comment type="similarity">
    <text evidence="14">Belongs to the amino acid/polyamine transporter 2 family. SLC38A9 subfamily.</text>
</comment>
<evidence type="ECO:0000256" key="5">
    <source>
        <dbReference type="ARBA" id="ARBA00022723"/>
    </source>
</evidence>
<keyword evidence="18" id="KW-1185">Reference proteome</keyword>
<keyword evidence="5" id="KW-0479">Metal-binding</keyword>
<dbReference type="GO" id="GO:0031902">
    <property type="term" value="C:late endosome membrane"/>
    <property type="evidence" value="ECO:0007669"/>
    <property type="project" value="UniProtKB-SubCell"/>
</dbReference>
<keyword evidence="4 15" id="KW-0812">Transmembrane</keyword>
<feature type="transmembrane region" description="Helical" evidence="15">
    <location>
        <begin position="45"/>
        <end position="74"/>
    </location>
</feature>
<comment type="subcellular location">
    <subcellularLocation>
        <location evidence="1">Late endosome membrane</location>
        <topology evidence="1">Multi-pass membrane protein</topology>
    </subcellularLocation>
    <subcellularLocation>
        <location evidence="2">Lysosome membrane</location>
        <topology evidence="2">Multi-pass membrane protein</topology>
    </subcellularLocation>
</comment>
<comment type="caution">
    <text evidence="17">The sequence shown here is derived from an EMBL/GenBank/DDBJ whole genome shotgun (WGS) entry which is preliminary data.</text>
</comment>
<reference evidence="17 18" key="1">
    <citation type="submission" date="2024-02" db="EMBL/GenBank/DDBJ databases">
        <title>Chromosome-scale genome assembly of the rough periwinkle Littorina saxatilis.</title>
        <authorList>
            <person name="De Jode A."/>
            <person name="Faria R."/>
            <person name="Formenti G."/>
            <person name="Sims Y."/>
            <person name="Smith T.P."/>
            <person name="Tracey A."/>
            <person name="Wood J.M.D."/>
            <person name="Zagrodzka Z.B."/>
            <person name="Johannesson K."/>
            <person name="Butlin R.K."/>
            <person name="Leder E.H."/>
        </authorList>
    </citation>
    <scope>NUCLEOTIDE SEQUENCE [LARGE SCALE GENOMIC DNA]</scope>
    <source>
        <strain evidence="17">Snail1</strain>
        <tissue evidence="17">Muscle</tissue>
    </source>
</reference>
<name>A0AAN9B6Q3_9CAEN</name>
<evidence type="ECO:0000256" key="12">
    <source>
        <dbReference type="ARBA" id="ARBA00023180"/>
    </source>
</evidence>
<feature type="transmembrane region" description="Helical" evidence="15">
    <location>
        <begin position="193"/>
        <end position="214"/>
    </location>
</feature>
<dbReference type="Pfam" id="PF01490">
    <property type="entry name" value="Aa_trans"/>
    <property type="match status" value="2"/>
</dbReference>